<dbReference type="RefSeq" id="WP_052472110.1">
    <property type="nucleotide sequence ID" value="NZ_CP007151.1"/>
</dbReference>
<gene>
    <name evidence="1" type="ORF">AU14_17650</name>
</gene>
<evidence type="ECO:0000313" key="1">
    <source>
        <dbReference type="EMBL" id="AHI29718.1"/>
    </source>
</evidence>
<keyword evidence="2" id="KW-1185">Reference proteome</keyword>
<dbReference type="Proteomes" id="UP000061489">
    <property type="component" value="Chromosome"/>
</dbReference>
<dbReference type="InterPro" id="IPR058002">
    <property type="entry name" value="Gp82"/>
</dbReference>
<dbReference type="Pfam" id="PF25735">
    <property type="entry name" value="Phage_L5_gp82"/>
    <property type="match status" value="1"/>
</dbReference>
<evidence type="ECO:0000313" key="2">
    <source>
        <dbReference type="Proteomes" id="UP000061489"/>
    </source>
</evidence>
<reference evidence="1 2" key="1">
    <citation type="journal article" date="2014" name="Genome Announc.">
        <title>Draft Genome Sequences of Marinobacter similis A3d10T and Marinobacter salarius R9SW1T.</title>
        <authorList>
            <person name="Ivanova E.P."/>
            <person name="Ng H.J."/>
            <person name="Webb H.K."/>
            <person name="Feng G."/>
            <person name="Oshima K."/>
            <person name="Hattori M."/>
            <person name="Ohkuma M."/>
            <person name="Sergeev A.F."/>
            <person name="Mikhailov V.V."/>
            <person name="Crawford R.J."/>
            <person name="Sawabe T."/>
        </authorList>
    </citation>
    <scope>NUCLEOTIDE SEQUENCE [LARGE SCALE GENOMIC DNA]</scope>
    <source>
        <strain evidence="1 2">A3d10</strain>
    </source>
</reference>
<dbReference type="AlphaFoldDB" id="W5YTB2"/>
<dbReference type="EMBL" id="CP007151">
    <property type="protein sequence ID" value="AHI29718.1"/>
    <property type="molecule type" value="Genomic_DNA"/>
</dbReference>
<name>W5YTB2_9GAMM</name>
<dbReference type="STRING" id="1420916.AU14_17650"/>
<dbReference type="KEGG" id="msx:AU14_17650"/>
<organism evidence="1 2">
    <name type="scientific">Marinobacter similis</name>
    <dbReference type="NCBI Taxonomy" id="1420916"/>
    <lineage>
        <taxon>Bacteria</taxon>
        <taxon>Pseudomonadati</taxon>
        <taxon>Pseudomonadota</taxon>
        <taxon>Gammaproteobacteria</taxon>
        <taxon>Pseudomonadales</taxon>
        <taxon>Marinobacteraceae</taxon>
        <taxon>Marinobacter</taxon>
    </lineage>
</organism>
<protein>
    <submittedName>
        <fullName evidence="1">Uncharacterized protein</fullName>
    </submittedName>
</protein>
<accession>W5YTB2</accession>
<dbReference type="OrthoDB" id="7998453at2"/>
<sequence length="133" mass="14986">MRVEVYWNLHKKLWSVRALEGDNKGRVVAHVHSLTLRECSYVVQPAGQAKVRAEKRKVVHAFVRGTAVEGHFLSGAMYPITYNPYRDDTFVTADENQLPVMSSGQTYLGTTERNGTKPVCLGFNVRFMEQVAA</sequence>
<dbReference type="HOGENOM" id="CLU_1904221_0_0_6"/>
<proteinExistence type="predicted"/>